<feature type="region of interest" description="Disordered" evidence="1">
    <location>
        <begin position="1"/>
        <end position="30"/>
    </location>
</feature>
<feature type="transmembrane region" description="Helical" evidence="2">
    <location>
        <begin position="61"/>
        <end position="79"/>
    </location>
</feature>
<keyword evidence="2" id="KW-1133">Transmembrane helix</keyword>
<protein>
    <submittedName>
        <fullName evidence="3">Unannotated protein</fullName>
    </submittedName>
</protein>
<feature type="transmembrane region" description="Helical" evidence="2">
    <location>
        <begin position="37"/>
        <end position="55"/>
    </location>
</feature>
<accession>A0A6J7HAT8</accession>
<evidence type="ECO:0000313" key="3">
    <source>
        <dbReference type="EMBL" id="CAB4913943.1"/>
    </source>
</evidence>
<keyword evidence="2" id="KW-0812">Transmembrane</keyword>
<evidence type="ECO:0000256" key="1">
    <source>
        <dbReference type="SAM" id="MobiDB-lite"/>
    </source>
</evidence>
<organism evidence="3">
    <name type="scientific">freshwater metagenome</name>
    <dbReference type="NCBI Taxonomy" id="449393"/>
    <lineage>
        <taxon>unclassified sequences</taxon>
        <taxon>metagenomes</taxon>
        <taxon>ecological metagenomes</taxon>
    </lineage>
</organism>
<dbReference type="AlphaFoldDB" id="A0A6J7HAT8"/>
<name>A0A6J7HAT8_9ZZZZ</name>
<proteinExistence type="predicted"/>
<gene>
    <name evidence="3" type="ORF">UFOPK3609_01035</name>
</gene>
<dbReference type="InterPro" id="IPR021449">
    <property type="entry name" value="DUF3099"/>
</dbReference>
<sequence>MAGVTSSREPSPRNEPVLITEAQPSLGDQHAARKKRYVVTMLIRMVSLLLAAAFYQTIWLMAVFAVLGTVLPWVAVVMANDRPPKKKLAVNRYQVPAPDRILESRAGSGRVIDSEA</sequence>
<dbReference type="Pfam" id="PF11298">
    <property type="entry name" value="DUF3099"/>
    <property type="match status" value="1"/>
</dbReference>
<keyword evidence="2" id="KW-0472">Membrane</keyword>
<evidence type="ECO:0000256" key="2">
    <source>
        <dbReference type="SAM" id="Phobius"/>
    </source>
</evidence>
<reference evidence="3" key="1">
    <citation type="submission" date="2020-05" db="EMBL/GenBank/DDBJ databases">
        <authorList>
            <person name="Chiriac C."/>
            <person name="Salcher M."/>
            <person name="Ghai R."/>
            <person name="Kavagutti S V."/>
        </authorList>
    </citation>
    <scope>NUCLEOTIDE SEQUENCE</scope>
</reference>
<dbReference type="EMBL" id="CAFBMQ010000151">
    <property type="protein sequence ID" value="CAB4913943.1"/>
    <property type="molecule type" value="Genomic_DNA"/>
</dbReference>